<gene>
    <name evidence="4" type="ORF">Tco_0654568</name>
</gene>
<dbReference type="Gene3D" id="2.40.70.10">
    <property type="entry name" value="Acid Proteases"/>
    <property type="match status" value="1"/>
</dbReference>
<dbReference type="SUPFAM" id="SSF57756">
    <property type="entry name" value="Retrovirus zinc finger-like domains"/>
    <property type="match status" value="1"/>
</dbReference>
<proteinExistence type="predicted"/>
<accession>A0ABQ4X3Q2</accession>
<keyword evidence="1" id="KW-0862">Zinc</keyword>
<feature type="region of interest" description="Disordered" evidence="2">
    <location>
        <begin position="42"/>
        <end position="61"/>
    </location>
</feature>
<dbReference type="CDD" id="cd00303">
    <property type="entry name" value="retropepsin_like"/>
    <property type="match status" value="1"/>
</dbReference>
<feature type="domain" description="CCHC-type" evidence="3">
    <location>
        <begin position="277"/>
        <end position="293"/>
    </location>
</feature>
<dbReference type="Pfam" id="PF00078">
    <property type="entry name" value="RVT_1"/>
    <property type="match status" value="1"/>
</dbReference>
<dbReference type="PANTHER" id="PTHR15503:SF45">
    <property type="entry name" value="RNA-DIRECTED DNA POLYMERASE HOMOLOG"/>
    <property type="match status" value="1"/>
</dbReference>
<dbReference type="SUPFAM" id="SSF50630">
    <property type="entry name" value="Acid proteases"/>
    <property type="match status" value="1"/>
</dbReference>
<dbReference type="SUPFAM" id="SSF56672">
    <property type="entry name" value="DNA/RNA polymerases"/>
    <property type="match status" value="1"/>
</dbReference>
<feature type="domain" description="CCHC-type" evidence="3">
    <location>
        <begin position="315"/>
        <end position="330"/>
    </location>
</feature>
<reference evidence="4" key="2">
    <citation type="submission" date="2022-01" db="EMBL/GenBank/DDBJ databases">
        <authorList>
            <person name="Yamashiro T."/>
            <person name="Shiraishi A."/>
            <person name="Satake H."/>
            <person name="Nakayama K."/>
        </authorList>
    </citation>
    <scope>NUCLEOTIDE SEQUENCE</scope>
</reference>
<dbReference type="InterPro" id="IPR043128">
    <property type="entry name" value="Rev_trsase/Diguanyl_cyclase"/>
</dbReference>
<evidence type="ECO:0000256" key="2">
    <source>
        <dbReference type="SAM" id="MobiDB-lite"/>
    </source>
</evidence>
<dbReference type="InterPro" id="IPR000477">
    <property type="entry name" value="RT_dom"/>
</dbReference>
<keyword evidence="4" id="KW-0548">Nucleotidyltransferase</keyword>
<dbReference type="EMBL" id="BQNB010009173">
    <property type="protein sequence ID" value="GJS59784.1"/>
    <property type="molecule type" value="Genomic_DNA"/>
</dbReference>
<dbReference type="InterPro" id="IPR001969">
    <property type="entry name" value="Aspartic_peptidase_AS"/>
</dbReference>
<dbReference type="InterPro" id="IPR036875">
    <property type="entry name" value="Znf_CCHC_sf"/>
</dbReference>
<dbReference type="SMART" id="SM00343">
    <property type="entry name" value="ZnF_C2HC"/>
    <property type="match status" value="2"/>
</dbReference>
<dbReference type="CDD" id="cd01647">
    <property type="entry name" value="RT_LTR"/>
    <property type="match status" value="1"/>
</dbReference>
<protein>
    <submittedName>
        <fullName evidence="4">Reverse transcriptase domain-containing protein</fullName>
    </submittedName>
</protein>
<dbReference type="Pfam" id="PF08284">
    <property type="entry name" value="RVP_2"/>
    <property type="match status" value="1"/>
</dbReference>
<dbReference type="Gene3D" id="3.10.10.10">
    <property type="entry name" value="HIV Type 1 Reverse Transcriptase, subunit A, domain 1"/>
    <property type="match status" value="1"/>
</dbReference>
<sequence length="688" mass="77519">MPPRRSFATTRVVAAAAPMIVDAVEQLIKERVSEALANHETLQNSTNGHGDGSHNSGIGNRGTTRTPLFHISNCPMENQVKFATCTFIGNALTWWNSHMKAITQDVAYDMDWKTLKKMMTVKYCPRGEIKKLEIEFWNLKVKGTDIMSYTLQFQELALMCGRMFPEESDEVEKYVGGLPDMIRGNVMSYRPQTMEEVIEFANDQMDQKLITLTERQAEQKRKLEYNAGNNQGYQQQNKRQNTRRAYTAGPGEKREYTGSLPLCTKCNYHHKGPCAPRCNKCKKIGHLARDCRSSGPNNNNNNRGNSGATQNAATCYECGVQGHYKRDCPKLKNGNRGNQRGNGSAPAKVYVVGNAGTNPDSNVVTGTFLLNNRYASILFDTGADRSFVSTTFSSLIDITPTTLDHYYDVELADGKIIGINTIIRGCTLNFLDHPFNINLMPVELGSFDVIVGMDWLAKYHAVIDCAEKIVRIPWGNETLIVHGDGSNQGNGTRLNIISCTKTHKYLLKGHHVFLAHVTTKEIEDKSGEKRLEDVPIVRDFPEVFPEDLPGLPPTRQVEFQIDLVPGAAPVARAPYRLAPSEMKELSEQLQELSNKGFIRPSSSPWGALVLFVKKKYGSFRMCIDYRELNKLTVKNHYPLPRIDDLFDQLQGSSVYSKIDLRSGYHQLRVREEDISKTAFRTRYGHYEF</sequence>
<evidence type="ECO:0000256" key="1">
    <source>
        <dbReference type="PROSITE-ProRule" id="PRU00047"/>
    </source>
</evidence>
<feature type="region of interest" description="Disordered" evidence="2">
    <location>
        <begin position="224"/>
        <end position="251"/>
    </location>
</feature>
<feature type="compositionally biased region" description="Low complexity" evidence="2">
    <location>
        <begin position="225"/>
        <end position="239"/>
    </location>
</feature>
<dbReference type="Gene3D" id="4.10.60.10">
    <property type="entry name" value="Zinc finger, CCHC-type"/>
    <property type="match status" value="2"/>
</dbReference>
<reference evidence="4" key="1">
    <citation type="journal article" date="2022" name="Int. J. Mol. Sci.">
        <title>Draft Genome of Tanacetum Coccineum: Genomic Comparison of Closely Related Tanacetum-Family Plants.</title>
        <authorList>
            <person name="Yamashiro T."/>
            <person name="Shiraishi A."/>
            <person name="Nakayama K."/>
            <person name="Satake H."/>
        </authorList>
    </citation>
    <scope>NUCLEOTIDE SEQUENCE</scope>
</reference>
<dbReference type="Pfam" id="PF03732">
    <property type="entry name" value="Retrotrans_gag"/>
    <property type="match status" value="1"/>
</dbReference>
<dbReference type="PROSITE" id="PS50158">
    <property type="entry name" value="ZF_CCHC"/>
    <property type="match status" value="2"/>
</dbReference>
<organism evidence="4 5">
    <name type="scientific">Tanacetum coccineum</name>
    <dbReference type="NCBI Taxonomy" id="301880"/>
    <lineage>
        <taxon>Eukaryota</taxon>
        <taxon>Viridiplantae</taxon>
        <taxon>Streptophyta</taxon>
        <taxon>Embryophyta</taxon>
        <taxon>Tracheophyta</taxon>
        <taxon>Spermatophyta</taxon>
        <taxon>Magnoliopsida</taxon>
        <taxon>eudicotyledons</taxon>
        <taxon>Gunneridae</taxon>
        <taxon>Pentapetalae</taxon>
        <taxon>asterids</taxon>
        <taxon>campanulids</taxon>
        <taxon>Asterales</taxon>
        <taxon>Asteraceae</taxon>
        <taxon>Asteroideae</taxon>
        <taxon>Anthemideae</taxon>
        <taxon>Anthemidinae</taxon>
        <taxon>Tanacetum</taxon>
    </lineage>
</organism>
<keyword evidence="1" id="KW-0863">Zinc-finger</keyword>
<evidence type="ECO:0000313" key="4">
    <source>
        <dbReference type="EMBL" id="GJS59784.1"/>
    </source>
</evidence>
<name>A0ABQ4X3Q2_9ASTR</name>
<keyword evidence="5" id="KW-1185">Reference proteome</keyword>
<evidence type="ECO:0000259" key="3">
    <source>
        <dbReference type="PROSITE" id="PS50158"/>
    </source>
</evidence>
<dbReference type="Proteomes" id="UP001151760">
    <property type="component" value="Unassembled WGS sequence"/>
</dbReference>
<comment type="caution">
    <text evidence="4">The sequence shown here is derived from an EMBL/GenBank/DDBJ whole genome shotgun (WGS) entry which is preliminary data.</text>
</comment>
<dbReference type="InterPro" id="IPR001878">
    <property type="entry name" value="Znf_CCHC"/>
</dbReference>
<keyword evidence="4" id="KW-0695">RNA-directed DNA polymerase</keyword>
<dbReference type="InterPro" id="IPR043502">
    <property type="entry name" value="DNA/RNA_pol_sf"/>
</dbReference>
<keyword evidence="4" id="KW-0808">Transferase</keyword>
<keyword evidence="1" id="KW-0479">Metal-binding</keyword>
<dbReference type="InterPro" id="IPR021109">
    <property type="entry name" value="Peptidase_aspartic_dom_sf"/>
</dbReference>
<dbReference type="GO" id="GO:0003964">
    <property type="term" value="F:RNA-directed DNA polymerase activity"/>
    <property type="evidence" value="ECO:0007669"/>
    <property type="project" value="UniProtKB-KW"/>
</dbReference>
<dbReference type="Gene3D" id="3.30.70.270">
    <property type="match status" value="1"/>
</dbReference>
<dbReference type="InterPro" id="IPR032567">
    <property type="entry name" value="RTL1-rel"/>
</dbReference>
<dbReference type="PANTHER" id="PTHR15503">
    <property type="entry name" value="LDOC1 RELATED"/>
    <property type="match status" value="1"/>
</dbReference>
<dbReference type="Pfam" id="PF00098">
    <property type="entry name" value="zf-CCHC"/>
    <property type="match status" value="2"/>
</dbReference>
<evidence type="ECO:0000313" key="5">
    <source>
        <dbReference type="Proteomes" id="UP001151760"/>
    </source>
</evidence>
<dbReference type="InterPro" id="IPR005162">
    <property type="entry name" value="Retrotrans_gag_dom"/>
</dbReference>
<dbReference type="PROSITE" id="PS00141">
    <property type="entry name" value="ASP_PROTEASE"/>
    <property type="match status" value="1"/>
</dbReference>